<organism evidence="3 4">
    <name type="scientific">Basidiobolus meristosporus CBS 931.73</name>
    <dbReference type="NCBI Taxonomy" id="1314790"/>
    <lineage>
        <taxon>Eukaryota</taxon>
        <taxon>Fungi</taxon>
        <taxon>Fungi incertae sedis</taxon>
        <taxon>Zoopagomycota</taxon>
        <taxon>Entomophthoromycotina</taxon>
        <taxon>Basidiobolomycetes</taxon>
        <taxon>Basidiobolales</taxon>
        <taxon>Basidiobolaceae</taxon>
        <taxon>Basidiobolus</taxon>
    </lineage>
</organism>
<sequence>MESHPANTPPAYPPSIPPISLASLIEPDSTTEQLLATLSGEQLLRIEKTVQRIKRKKANENKRRETFVTKQHIGSNLSTPSPALDSLLSHDGSALTGVANLTGSVSSSEQASPGSSTHNPCVLTNPAPNHALPATSPITEMREGVEWVTFTYSVKGTNKEYQIRTDIDNISLDEIDNQFKHDNCLYPRAFCSEDKYQGNRWAYETECNMLGWKLSYLNPDVICGKRGLLQRAVDSYRNRYPELRSRRVVRQEKLMNGTLRKRSARDSEELPDPKRNRGPKNLTLDIMSKGIPMKVRIRVDIEEVNLNQIDELFKKENCVYPRAFVKQEEYAGNRWEYESACNQLAWKLAWLNPVRLAGRKSLLQRAVDNYRSKFTDFKPRRGKATLFNKLVPQEEHTNANNTPDLADLLLHHQGAEGLVSVSADDSDYKAAGLTTAELIGALTGET</sequence>
<comment type="caution">
    <text evidence="3">The sequence shown here is derived from an EMBL/GenBank/DDBJ whole genome shotgun (WGS) entry which is preliminary data.</text>
</comment>
<evidence type="ECO:0000259" key="2">
    <source>
        <dbReference type="Pfam" id="PF26087"/>
    </source>
</evidence>
<protein>
    <recommendedName>
        <fullName evidence="2">DUF8032 domain-containing protein</fullName>
    </recommendedName>
</protein>
<dbReference type="PANTHER" id="PTHR22949">
    <property type="entry name" value="WHITE COLLAR 2 PROTEIN WC2"/>
    <property type="match status" value="1"/>
</dbReference>
<evidence type="ECO:0000313" key="3">
    <source>
        <dbReference type="EMBL" id="ORY07739.1"/>
    </source>
</evidence>
<gene>
    <name evidence="3" type="ORF">K493DRAFT_310114</name>
</gene>
<proteinExistence type="predicted"/>
<accession>A0A1Y1ZBV8</accession>
<feature type="domain" description="DUF8032" evidence="2">
    <location>
        <begin position="146"/>
        <end position="239"/>
    </location>
</feature>
<dbReference type="OrthoDB" id="5599902at2759"/>
<dbReference type="Proteomes" id="UP000193498">
    <property type="component" value="Unassembled WGS sequence"/>
</dbReference>
<reference evidence="3 4" key="1">
    <citation type="submission" date="2016-07" db="EMBL/GenBank/DDBJ databases">
        <title>Pervasive Adenine N6-methylation of Active Genes in Fungi.</title>
        <authorList>
            <consortium name="DOE Joint Genome Institute"/>
            <person name="Mondo S.J."/>
            <person name="Dannebaum R.O."/>
            <person name="Kuo R.C."/>
            <person name="Labutti K."/>
            <person name="Haridas S."/>
            <person name="Kuo A."/>
            <person name="Salamov A."/>
            <person name="Ahrendt S.R."/>
            <person name="Lipzen A."/>
            <person name="Sullivan W."/>
            <person name="Andreopoulos W.B."/>
            <person name="Clum A."/>
            <person name="Lindquist E."/>
            <person name="Daum C."/>
            <person name="Ramamoorthy G.K."/>
            <person name="Gryganskyi A."/>
            <person name="Culley D."/>
            <person name="Magnuson J.K."/>
            <person name="James T.Y."/>
            <person name="O'Malley M.A."/>
            <person name="Stajich J.E."/>
            <person name="Spatafora J.W."/>
            <person name="Visel A."/>
            <person name="Grigoriev I.V."/>
        </authorList>
    </citation>
    <scope>NUCLEOTIDE SEQUENCE [LARGE SCALE GENOMIC DNA]</scope>
    <source>
        <strain evidence="3 4">CBS 931.73</strain>
    </source>
</reference>
<dbReference type="InterPro" id="IPR058345">
    <property type="entry name" value="DUF8032"/>
</dbReference>
<feature type="domain" description="DUF8032" evidence="2">
    <location>
        <begin position="280"/>
        <end position="374"/>
    </location>
</feature>
<dbReference type="Pfam" id="PF26087">
    <property type="entry name" value="DUF8032"/>
    <property type="match status" value="2"/>
</dbReference>
<dbReference type="EMBL" id="MCFE01000006">
    <property type="protein sequence ID" value="ORY07739.1"/>
    <property type="molecule type" value="Genomic_DNA"/>
</dbReference>
<dbReference type="AlphaFoldDB" id="A0A1Y1ZBV8"/>
<dbReference type="PANTHER" id="PTHR22949:SF0">
    <property type="entry name" value="RE27538P"/>
    <property type="match status" value="1"/>
</dbReference>
<dbReference type="STRING" id="1314790.A0A1Y1ZBV8"/>
<evidence type="ECO:0000313" key="4">
    <source>
        <dbReference type="Proteomes" id="UP000193498"/>
    </source>
</evidence>
<feature type="compositionally biased region" description="Basic and acidic residues" evidence="1">
    <location>
        <begin position="264"/>
        <end position="275"/>
    </location>
</feature>
<keyword evidence="4" id="KW-1185">Reference proteome</keyword>
<evidence type="ECO:0000256" key="1">
    <source>
        <dbReference type="SAM" id="MobiDB-lite"/>
    </source>
</evidence>
<name>A0A1Y1ZBV8_9FUNG</name>
<dbReference type="InParanoid" id="A0A1Y1ZBV8"/>
<feature type="region of interest" description="Disordered" evidence="1">
    <location>
        <begin position="258"/>
        <end position="283"/>
    </location>
</feature>